<evidence type="ECO:0000259" key="3">
    <source>
        <dbReference type="Pfam" id="PF11500"/>
    </source>
</evidence>
<keyword evidence="1" id="KW-0175">Coiled coil</keyword>
<feature type="compositionally biased region" description="Low complexity" evidence="2">
    <location>
        <begin position="495"/>
        <end position="510"/>
    </location>
</feature>
<feature type="region of interest" description="Disordered" evidence="2">
    <location>
        <begin position="37"/>
        <end position="216"/>
    </location>
</feature>
<keyword evidence="5" id="KW-1185">Reference proteome</keyword>
<feature type="compositionally biased region" description="Polar residues" evidence="2">
    <location>
        <begin position="88"/>
        <end position="102"/>
    </location>
</feature>
<name>A0A8J8W9G2_9EURO</name>
<feature type="coiled-coil region" evidence="1">
    <location>
        <begin position="252"/>
        <end position="286"/>
    </location>
</feature>
<dbReference type="InterPro" id="IPR021589">
    <property type="entry name" value="Cut12"/>
</dbReference>
<gene>
    <name evidence="4" type="ORF">PECM_005464</name>
</gene>
<dbReference type="AlphaFoldDB" id="A0A8J8W9G2"/>
<evidence type="ECO:0000313" key="5">
    <source>
        <dbReference type="Proteomes" id="UP000631181"/>
    </source>
</evidence>
<feature type="domain" description="Spindle pole body-associated protein cut12" evidence="3">
    <location>
        <begin position="157"/>
        <end position="296"/>
    </location>
</feature>
<evidence type="ECO:0000256" key="1">
    <source>
        <dbReference type="SAM" id="Coils"/>
    </source>
</evidence>
<dbReference type="Pfam" id="PF11500">
    <property type="entry name" value="Cut12"/>
    <property type="match status" value="1"/>
</dbReference>
<feature type="region of interest" description="Disordered" evidence="2">
    <location>
        <begin position="600"/>
        <end position="655"/>
    </location>
</feature>
<reference evidence="4" key="1">
    <citation type="journal article" date="2020" name="Front. Microbiol.">
        <title>Gene regulatory networks of Penicillium echinulatum 2HH and Penicillium oxalicum 114-2 inferred by a computational biology approach.</title>
        <authorList>
            <person name="Lenz A.R."/>
            <person name="Galan-Vasquez E."/>
            <person name="Balbinot E."/>
            <person name="De Abreu F.P."/>
            <person name="De Oliveira N.S."/>
            <person name="Da Rosa L.O."/>
            <person name="De Avila E Silva S."/>
            <person name="Camassola M."/>
            <person name="Dillon A.J.P."/>
            <person name="Perez-Rueda E."/>
        </authorList>
    </citation>
    <scope>NUCLEOTIDE SEQUENCE</scope>
    <source>
        <strain evidence="4">S1M29</strain>
    </source>
</reference>
<dbReference type="OrthoDB" id="5383703at2759"/>
<comment type="caution">
    <text evidence="4">The sequence shown here is derived from an EMBL/GenBank/DDBJ whole genome shotgun (WGS) entry which is preliminary data.</text>
</comment>
<organism evidence="4 5">
    <name type="scientific">Penicillium ucsense</name>
    <dbReference type="NCBI Taxonomy" id="2839758"/>
    <lineage>
        <taxon>Eukaryota</taxon>
        <taxon>Fungi</taxon>
        <taxon>Dikarya</taxon>
        <taxon>Ascomycota</taxon>
        <taxon>Pezizomycotina</taxon>
        <taxon>Eurotiomycetes</taxon>
        <taxon>Eurotiomycetidae</taxon>
        <taxon>Eurotiales</taxon>
        <taxon>Aspergillaceae</taxon>
        <taxon>Penicillium</taxon>
    </lineage>
</organism>
<feature type="region of interest" description="Disordered" evidence="2">
    <location>
        <begin position="414"/>
        <end position="470"/>
    </location>
</feature>
<sequence>MLEWIKGSEAGPTGTSAVLEPPETPAPVFAMRAFKSALFGTPGAEETEQEQPKKEDNVDPQPESLSHQRNKSDTSKPIFDKELLKPDINNTFNPSGSPTKSILVTPGTIANRRKTVSFGEGVLDNEGKRESQSSRAPKTPPNPSGITAQWMSGSANGKPPSKLTQTLLDARENASKNAESTISSQEQSFETNSTAQPATQDEPGMEDITLNLDEPRSESGKYWKTEFDNYRVRTNREIKKLIHYRSIAKSYARKKDSEALRLADKLREEEEKVADMEKQVTRLAATIVGEGSKADKEQLIRDLTKQTALALQYKQQVTSLRNTLERQGVVKDNVPEDPEPAKIGISTTGTSGSAEELRKAHEELKLANAKVEELKRENPELSELRSLAQSSEKKALELEKENQSLKQSLARVKQEMSRYEGRRKEKEAKLKQRETKLEARIQEYRDRIKTTTQEHRESEEKLRASFEEERRQMQAQIDLLKVRASASGRSDLNQRQRQQQRQQPQLSLSPRKTHEGVKVQDFGLTNGPPLNDDDDDATADFDGPPSPSPRSKVSGKRFQTRNVTTGTIDAKRAAQNVTADDDEVTHYLNEILPRPNVAYRSTHNAVPPSSPPDIPALRTLDRNTQKTQKVDDKQRSYRSLYRRDPGDSKDDRYGDLALQPRSHIKSALESMSPLPSSRQTYAGNTFNGGSRGLRRTGLTDLRADGLSPERRAAALSRLKQKEDLRKLNQMGKENSAGKVLG</sequence>
<proteinExistence type="predicted"/>
<feature type="compositionally biased region" description="Basic and acidic residues" evidence="2">
    <location>
        <begin position="70"/>
        <end position="85"/>
    </location>
</feature>
<feature type="compositionally biased region" description="Polar residues" evidence="2">
    <location>
        <begin position="673"/>
        <end position="687"/>
    </location>
</feature>
<evidence type="ECO:0000313" key="4">
    <source>
        <dbReference type="EMBL" id="KAF7719567.1"/>
    </source>
</evidence>
<feature type="compositionally biased region" description="Basic and acidic residues" evidence="2">
    <location>
        <begin position="619"/>
        <end position="654"/>
    </location>
</feature>
<dbReference type="Proteomes" id="UP000631181">
    <property type="component" value="Unassembled WGS sequence"/>
</dbReference>
<feature type="compositionally biased region" description="Polar residues" evidence="2">
    <location>
        <begin position="175"/>
        <end position="199"/>
    </location>
</feature>
<feature type="region of interest" description="Disordered" evidence="2">
    <location>
        <begin position="332"/>
        <end position="352"/>
    </location>
</feature>
<feature type="region of interest" description="Disordered" evidence="2">
    <location>
        <begin position="487"/>
        <end position="567"/>
    </location>
</feature>
<feature type="compositionally biased region" description="Polar residues" evidence="2">
    <location>
        <begin position="144"/>
        <end position="155"/>
    </location>
</feature>
<feature type="region of interest" description="Disordered" evidence="2">
    <location>
        <begin position="1"/>
        <end position="24"/>
    </location>
</feature>
<accession>A0A8J8W9G2</accession>
<protein>
    <recommendedName>
        <fullName evidence="3">Spindle pole body-associated protein cut12 domain-containing protein</fullName>
    </recommendedName>
</protein>
<dbReference type="EMBL" id="WIWV01000004">
    <property type="protein sequence ID" value="KAF7719567.1"/>
    <property type="molecule type" value="Genomic_DNA"/>
</dbReference>
<evidence type="ECO:0000256" key="2">
    <source>
        <dbReference type="SAM" id="MobiDB-lite"/>
    </source>
</evidence>
<feature type="compositionally biased region" description="Basic and acidic residues" evidence="2">
    <location>
        <begin position="701"/>
        <end position="712"/>
    </location>
</feature>
<feature type="region of interest" description="Disordered" evidence="2">
    <location>
        <begin position="670"/>
        <end position="741"/>
    </location>
</feature>